<dbReference type="Gene3D" id="3.40.50.2000">
    <property type="entry name" value="Glycogen Phosphorylase B"/>
    <property type="match status" value="2"/>
</dbReference>
<proteinExistence type="predicted"/>
<dbReference type="Proteomes" id="UP000472335">
    <property type="component" value="Unassembled WGS sequence"/>
</dbReference>
<accession>A0A6G4UX90</accession>
<gene>
    <name evidence="1" type="ORF">G5C60_00780</name>
</gene>
<comment type="caution">
    <text evidence="1">The sequence shown here is derived from an EMBL/GenBank/DDBJ whole genome shotgun (WGS) entry which is preliminary data.</text>
</comment>
<name>A0A6G4UX90_9ACTN</name>
<evidence type="ECO:0000313" key="2">
    <source>
        <dbReference type="Proteomes" id="UP000472335"/>
    </source>
</evidence>
<evidence type="ECO:0000313" key="1">
    <source>
        <dbReference type="EMBL" id="NGO06253.1"/>
    </source>
</evidence>
<dbReference type="GO" id="GO:0016740">
    <property type="term" value="F:transferase activity"/>
    <property type="evidence" value="ECO:0007669"/>
    <property type="project" value="UniProtKB-KW"/>
</dbReference>
<dbReference type="SUPFAM" id="SSF53756">
    <property type="entry name" value="UDP-Glycosyltransferase/glycogen phosphorylase"/>
    <property type="match status" value="1"/>
</dbReference>
<dbReference type="EMBL" id="JAAKZY010000002">
    <property type="protein sequence ID" value="NGO06253.1"/>
    <property type="molecule type" value="Genomic_DNA"/>
</dbReference>
<dbReference type="RefSeq" id="WP_165254178.1">
    <property type="nucleotide sequence ID" value="NZ_JAAKZY010000002.1"/>
</dbReference>
<keyword evidence="1" id="KW-0808">Transferase</keyword>
<sequence length="73" mass="8097">MDGRAVEADNAKALTEALLELINNHALRHQMAHTALKDSERFGPTRAAERQESITAAQQAADLLNTMVRWETP</sequence>
<keyword evidence="2" id="KW-1185">Reference proteome</keyword>
<dbReference type="AlphaFoldDB" id="A0A6G4UX90"/>
<organism evidence="1 2">
    <name type="scientific">Streptomyces scabichelini</name>
    <dbReference type="NCBI Taxonomy" id="2711217"/>
    <lineage>
        <taxon>Bacteria</taxon>
        <taxon>Bacillati</taxon>
        <taxon>Actinomycetota</taxon>
        <taxon>Actinomycetes</taxon>
        <taxon>Kitasatosporales</taxon>
        <taxon>Streptomycetaceae</taxon>
        <taxon>Streptomyces</taxon>
    </lineage>
</organism>
<protein>
    <submittedName>
        <fullName evidence="1">Glycosyltransferase family 4 protein</fullName>
    </submittedName>
</protein>
<reference evidence="1 2" key="1">
    <citation type="submission" date="2020-02" db="EMBL/GenBank/DDBJ databases">
        <title>Whole-genome analyses of novel actinobacteria.</title>
        <authorList>
            <person name="Sahin N."/>
            <person name="Gencbay T."/>
        </authorList>
    </citation>
    <scope>NUCLEOTIDE SEQUENCE [LARGE SCALE GENOMIC DNA]</scope>
    <source>
        <strain evidence="1 2">HC44</strain>
    </source>
</reference>